<evidence type="ECO:0000313" key="1">
    <source>
        <dbReference type="EMBL" id="KAJ4337109.1"/>
    </source>
</evidence>
<reference evidence="1" key="1">
    <citation type="submission" date="2022-10" db="EMBL/GenBank/DDBJ databases">
        <title>Tapping the CABI collections for fungal endophytes: first genome assemblies for Collariella, Neodidymelliopsis, Ascochyta clinopodiicola, Didymella pomorum, Didymosphaeria variabile, Neocosmospora piperis and Neocucurbitaria cava.</title>
        <authorList>
            <person name="Hill R."/>
        </authorList>
    </citation>
    <scope>NUCLEOTIDE SEQUENCE</scope>
    <source>
        <strain evidence="1">IMI 360193</strain>
    </source>
</reference>
<organism evidence="1 2">
    <name type="scientific">Didymella glomerata</name>
    <dbReference type="NCBI Taxonomy" id="749621"/>
    <lineage>
        <taxon>Eukaryota</taxon>
        <taxon>Fungi</taxon>
        <taxon>Dikarya</taxon>
        <taxon>Ascomycota</taxon>
        <taxon>Pezizomycotina</taxon>
        <taxon>Dothideomycetes</taxon>
        <taxon>Pleosporomycetidae</taxon>
        <taxon>Pleosporales</taxon>
        <taxon>Pleosporineae</taxon>
        <taxon>Didymellaceae</taxon>
        <taxon>Didymella</taxon>
    </lineage>
</organism>
<accession>A0A9W8WZF1</accession>
<dbReference type="AlphaFoldDB" id="A0A9W8WZF1"/>
<name>A0A9W8WZF1_9PLEO</name>
<gene>
    <name evidence="1" type="ORF">N0V87_004962</name>
</gene>
<dbReference type="EMBL" id="JAPEUV010000042">
    <property type="protein sequence ID" value="KAJ4337109.1"/>
    <property type="molecule type" value="Genomic_DNA"/>
</dbReference>
<keyword evidence="2" id="KW-1185">Reference proteome</keyword>
<protein>
    <submittedName>
        <fullName evidence="1">Uncharacterized protein</fullName>
    </submittedName>
</protein>
<dbReference type="OrthoDB" id="5272500at2759"/>
<comment type="caution">
    <text evidence="1">The sequence shown here is derived from an EMBL/GenBank/DDBJ whole genome shotgun (WGS) entry which is preliminary data.</text>
</comment>
<sequence length="403" mass="44311">MPVLELFNRASALAEAALCTHKSEDLELAFAGEARGAFLCLQCFVDEEEDWCRTRGCPACITSATLSTESHLRLTIAASLLSTSSIATPATTPSSEEPSTSRALPPLPHILPALRDALASDPFWGPDHWSYLLSRATQLSAGIQALIAECVNLESLVSSPIADRTAFIGGKRSFTTPGLQYMTAQSEEKGVKLRKSKLAKRQLRLEREEIELMRRVAMQCWAKAKLPKGLRGEMLGQGGDNNKRRRNFALIPVVSGARSSAPTRSHALEVKASIRLWKDSPFDLYWFSKYNAPRMVKRVKSLTELIDGHQYLSQDGLAAQLKGGTATREMALLWVVQLENVIHSGDDAATPSIDDAQTLSDEMLHQVTWDCEVLVALRSSVDFDPLGEMKDSERVKRSLVSAS</sequence>
<dbReference type="Proteomes" id="UP001140562">
    <property type="component" value="Unassembled WGS sequence"/>
</dbReference>
<proteinExistence type="predicted"/>
<evidence type="ECO:0000313" key="2">
    <source>
        <dbReference type="Proteomes" id="UP001140562"/>
    </source>
</evidence>